<dbReference type="EMBL" id="JABBNB010000002">
    <property type="protein sequence ID" value="NMO00185.1"/>
    <property type="molecule type" value="Genomic_DNA"/>
</dbReference>
<dbReference type="AlphaFoldDB" id="A0A848KTH5"/>
<dbReference type="Proteomes" id="UP000550729">
    <property type="component" value="Unassembled WGS sequence"/>
</dbReference>
<comment type="caution">
    <text evidence="2">The sequence shown here is derived from an EMBL/GenBank/DDBJ whole genome shotgun (WGS) entry which is preliminary data.</text>
</comment>
<dbReference type="Pfam" id="PF06013">
    <property type="entry name" value="WXG100"/>
    <property type="match status" value="1"/>
</dbReference>
<dbReference type="SUPFAM" id="SSF140453">
    <property type="entry name" value="EsxAB dimer-like"/>
    <property type="match status" value="1"/>
</dbReference>
<organism evidence="2 3">
    <name type="scientific">Gordonia asplenii</name>
    <dbReference type="NCBI Taxonomy" id="2725283"/>
    <lineage>
        <taxon>Bacteria</taxon>
        <taxon>Bacillati</taxon>
        <taxon>Actinomycetota</taxon>
        <taxon>Actinomycetes</taxon>
        <taxon>Mycobacteriales</taxon>
        <taxon>Gordoniaceae</taxon>
        <taxon>Gordonia</taxon>
    </lineage>
</organism>
<evidence type="ECO:0000313" key="2">
    <source>
        <dbReference type="EMBL" id="NMO00185.1"/>
    </source>
</evidence>
<reference evidence="2 3" key="1">
    <citation type="submission" date="2020-04" db="EMBL/GenBank/DDBJ databases">
        <title>Gordonia sp. nov. TBRC 11910.</title>
        <authorList>
            <person name="Suriyachadkun C."/>
        </authorList>
    </citation>
    <scope>NUCLEOTIDE SEQUENCE [LARGE SCALE GENOMIC DNA]</scope>
    <source>
        <strain evidence="2 3">TBRC 11910</strain>
    </source>
</reference>
<protein>
    <recommendedName>
        <fullName evidence="1">ESAT-6-like protein</fullName>
    </recommendedName>
</protein>
<dbReference type="NCBIfam" id="TIGR03930">
    <property type="entry name" value="WXG100_ESAT6"/>
    <property type="match status" value="1"/>
</dbReference>
<proteinExistence type="inferred from homology"/>
<gene>
    <name evidence="2" type="ORF">HH308_03030</name>
</gene>
<sequence>MTLIKYDFASLERLTTDLGSQFQRLETLASDLKRQVTALGDNWQSAQGATSYQTAQATWDRVFTEARGNLTSLKTAVHNASTNMSSTDQAVARNFSV</sequence>
<dbReference type="InterPro" id="IPR036689">
    <property type="entry name" value="ESAT-6-like_sf"/>
</dbReference>
<dbReference type="InterPro" id="IPR010310">
    <property type="entry name" value="T7SS_ESAT-6-like"/>
</dbReference>
<dbReference type="Gene3D" id="1.10.287.1060">
    <property type="entry name" value="ESAT-6-like"/>
    <property type="match status" value="1"/>
</dbReference>
<evidence type="ECO:0000256" key="1">
    <source>
        <dbReference type="RuleBase" id="RU362001"/>
    </source>
</evidence>
<accession>A0A848KTH5</accession>
<evidence type="ECO:0000313" key="3">
    <source>
        <dbReference type="Proteomes" id="UP000550729"/>
    </source>
</evidence>
<name>A0A848KTH5_9ACTN</name>
<comment type="similarity">
    <text evidence="1">Belongs to the WXG100 family.</text>
</comment>
<keyword evidence="3" id="KW-1185">Reference proteome</keyword>
<dbReference type="RefSeq" id="WP_170192694.1">
    <property type="nucleotide sequence ID" value="NZ_JABBNB010000002.1"/>
</dbReference>